<dbReference type="AlphaFoldDB" id="A0AAW1UGQ3"/>
<dbReference type="Proteomes" id="UP001431783">
    <property type="component" value="Unassembled WGS sequence"/>
</dbReference>
<keyword evidence="1" id="KW-0175">Coiled coil</keyword>
<proteinExistence type="predicted"/>
<evidence type="ECO:0000313" key="2">
    <source>
        <dbReference type="EMBL" id="KAK9882791.1"/>
    </source>
</evidence>
<accession>A0AAW1UGQ3</accession>
<comment type="caution">
    <text evidence="2">The sequence shown here is derived from an EMBL/GenBank/DDBJ whole genome shotgun (WGS) entry which is preliminary data.</text>
</comment>
<feature type="coiled-coil region" evidence="1">
    <location>
        <begin position="1"/>
        <end position="28"/>
    </location>
</feature>
<evidence type="ECO:0000313" key="3">
    <source>
        <dbReference type="Proteomes" id="UP001431783"/>
    </source>
</evidence>
<keyword evidence="3" id="KW-1185">Reference proteome</keyword>
<reference evidence="2 3" key="1">
    <citation type="submission" date="2023-03" db="EMBL/GenBank/DDBJ databases">
        <title>Genome insight into feeding habits of ladybird beetles.</title>
        <authorList>
            <person name="Li H.-S."/>
            <person name="Huang Y.-H."/>
            <person name="Pang H."/>
        </authorList>
    </citation>
    <scope>NUCLEOTIDE SEQUENCE [LARGE SCALE GENOMIC DNA]</scope>
    <source>
        <strain evidence="2">SYSU_2023b</strain>
        <tissue evidence="2">Whole body</tissue>
    </source>
</reference>
<sequence length="154" mass="17323">MDSILKALELLNQKVNALECKQERMLQEKYATVSSALISGEKSKGNKCALIIEAQSAEISKSSDGIKKAMKDAIRPGDIKIGVNNIKKIRNDRMAITCNKKSEMKELRQQVEAKLGEICRVTETKSRNPIIKVVGINENWNKEQLKEVILKQKI</sequence>
<gene>
    <name evidence="2" type="ORF">WA026_023305</name>
</gene>
<name>A0AAW1UGQ3_9CUCU</name>
<organism evidence="2 3">
    <name type="scientific">Henosepilachna vigintioctopunctata</name>
    <dbReference type="NCBI Taxonomy" id="420089"/>
    <lineage>
        <taxon>Eukaryota</taxon>
        <taxon>Metazoa</taxon>
        <taxon>Ecdysozoa</taxon>
        <taxon>Arthropoda</taxon>
        <taxon>Hexapoda</taxon>
        <taxon>Insecta</taxon>
        <taxon>Pterygota</taxon>
        <taxon>Neoptera</taxon>
        <taxon>Endopterygota</taxon>
        <taxon>Coleoptera</taxon>
        <taxon>Polyphaga</taxon>
        <taxon>Cucujiformia</taxon>
        <taxon>Coccinelloidea</taxon>
        <taxon>Coccinellidae</taxon>
        <taxon>Epilachninae</taxon>
        <taxon>Epilachnini</taxon>
        <taxon>Henosepilachna</taxon>
    </lineage>
</organism>
<evidence type="ECO:0000256" key="1">
    <source>
        <dbReference type="SAM" id="Coils"/>
    </source>
</evidence>
<dbReference type="EMBL" id="JARQZJ010000083">
    <property type="protein sequence ID" value="KAK9882791.1"/>
    <property type="molecule type" value="Genomic_DNA"/>
</dbReference>
<protein>
    <submittedName>
        <fullName evidence="2">Uncharacterized protein</fullName>
    </submittedName>
</protein>